<organism evidence="5 6">
    <name type="scientific">Candidatus Segetimicrobium genomatis</name>
    <dbReference type="NCBI Taxonomy" id="2569760"/>
    <lineage>
        <taxon>Bacteria</taxon>
        <taxon>Bacillati</taxon>
        <taxon>Candidatus Sysuimicrobiota</taxon>
        <taxon>Candidatus Sysuimicrobiia</taxon>
        <taxon>Candidatus Sysuimicrobiales</taxon>
        <taxon>Candidatus Segetimicrobiaceae</taxon>
        <taxon>Candidatus Segetimicrobium</taxon>
    </lineage>
</organism>
<protein>
    <submittedName>
        <fullName evidence="5">Amino acid ABC transporter substrate-binding protein</fullName>
    </submittedName>
</protein>
<dbReference type="PANTHER" id="PTHR30483">
    <property type="entry name" value="LEUCINE-SPECIFIC-BINDING PROTEIN"/>
    <property type="match status" value="1"/>
</dbReference>
<evidence type="ECO:0000256" key="3">
    <source>
        <dbReference type="SAM" id="MobiDB-lite"/>
    </source>
</evidence>
<evidence type="ECO:0000256" key="1">
    <source>
        <dbReference type="ARBA" id="ARBA00010062"/>
    </source>
</evidence>
<dbReference type="Proteomes" id="UP000318509">
    <property type="component" value="Unassembled WGS sequence"/>
</dbReference>
<evidence type="ECO:0000256" key="2">
    <source>
        <dbReference type="ARBA" id="ARBA00022729"/>
    </source>
</evidence>
<dbReference type="EMBL" id="VBAK01000149">
    <property type="protein sequence ID" value="TMI87925.1"/>
    <property type="molecule type" value="Genomic_DNA"/>
</dbReference>
<gene>
    <name evidence="5" type="ORF">E6H00_14275</name>
</gene>
<evidence type="ECO:0000313" key="6">
    <source>
        <dbReference type="Proteomes" id="UP000318509"/>
    </source>
</evidence>
<dbReference type="InterPro" id="IPR028082">
    <property type="entry name" value="Peripla_BP_I"/>
</dbReference>
<keyword evidence="2" id="KW-0732">Signal</keyword>
<dbReference type="InterPro" id="IPR028081">
    <property type="entry name" value="Leu-bd"/>
</dbReference>
<dbReference type="Pfam" id="PF13458">
    <property type="entry name" value="Peripla_BP_6"/>
    <property type="match status" value="1"/>
</dbReference>
<dbReference type="SUPFAM" id="SSF53822">
    <property type="entry name" value="Periplasmic binding protein-like I"/>
    <property type="match status" value="1"/>
</dbReference>
<name>A0A537JWN6_9BACT</name>
<evidence type="ECO:0000313" key="5">
    <source>
        <dbReference type="EMBL" id="TMI87925.1"/>
    </source>
</evidence>
<dbReference type="AlphaFoldDB" id="A0A537JWN6"/>
<dbReference type="Gene3D" id="3.40.50.2300">
    <property type="match status" value="2"/>
</dbReference>
<reference evidence="5 6" key="1">
    <citation type="journal article" date="2019" name="Nat. Microbiol.">
        <title>Mediterranean grassland soil C-N compound turnover is dependent on rainfall and depth, and is mediated by genomically divergent microorganisms.</title>
        <authorList>
            <person name="Diamond S."/>
            <person name="Andeer P.F."/>
            <person name="Li Z."/>
            <person name="Crits-Christoph A."/>
            <person name="Burstein D."/>
            <person name="Anantharaman K."/>
            <person name="Lane K.R."/>
            <person name="Thomas B.C."/>
            <person name="Pan C."/>
            <person name="Northen T.R."/>
            <person name="Banfield J.F."/>
        </authorList>
    </citation>
    <scope>NUCLEOTIDE SEQUENCE [LARGE SCALE GENOMIC DNA]</scope>
    <source>
        <strain evidence="5">NP_3</strain>
    </source>
</reference>
<feature type="region of interest" description="Disordered" evidence="3">
    <location>
        <begin position="1"/>
        <end position="37"/>
    </location>
</feature>
<evidence type="ECO:0000259" key="4">
    <source>
        <dbReference type="Pfam" id="PF13458"/>
    </source>
</evidence>
<feature type="domain" description="Leucine-binding protein" evidence="4">
    <location>
        <begin position="69"/>
        <end position="377"/>
    </location>
</feature>
<comment type="similarity">
    <text evidence="1">Belongs to the leucine-binding protein family.</text>
</comment>
<dbReference type="PANTHER" id="PTHR30483:SF6">
    <property type="entry name" value="PERIPLASMIC BINDING PROTEIN OF ABC TRANSPORTER FOR NATURAL AMINO ACIDS"/>
    <property type="match status" value="1"/>
</dbReference>
<comment type="caution">
    <text evidence="5">The sequence shown here is derived from an EMBL/GenBank/DDBJ whole genome shotgun (WGS) entry which is preliminary data.</text>
</comment>
<sequence length="448" mass="47073">MRAGEGRAAPGPVGARQLRDAGRTRGRQGGPGMAGRSVAGIARGMTSLGVVLGLLAFAPGASAVPVPPVHFGVIGSLHKEGPADLGVAVLQGSRAAELAVNEGGGILGRGLVLDPMNDDGEVEDAGPMVNSLIGLDHAAVIIGPTTTAEYLATRPIFTQYQIPDLMQGPDAALDHETNPYFWRDLPSVTVPSVAVALYARRLGYAQAAIMMTEDQPTQDFKGPLVQAFQKLGGAIVADVAIRPGQTSYRTEALAVINAHPQVIFTETDPVSAAAIFDSFRELNQLAIPFIGTPATASDDYLRTITYQGAHDHLTSVLGAPLPDRAGFQQYYHRLYPDRQPPATAPHAYDAVISAALAIGQAGSTDGPKINAAMMAVTNPPGTPCSLYADCLTLLRAGTKITYAGASGNLYYNRYHNVFGVYGALRVDPTGQLQWVAVMRDLELDKAAP</sequence>
<accession>A0A537JWN6</accession>
<proteinExistence type="inferred from homology"/>
<dbReference type="InterPro" id="IPR051010">
    <property type="entry name" value="BCAA_transport"/>
</dbReference>